<feature type="transmembrane region" description="Helical" evidence="1">
    <location>
        <begin position="40"/>
        <end position="57"/>
    </location>
</feature>
<accession>A0A9W6SPU4</accession>
<dbReference type="InterPro" id="IPR007165">
    <property type="entry name" value="Phage_holin_4_2"/>
</dbReference>
<organism evidence="2 3">
    <name type="scientific">Actinorhabdospora filicis</name>
    <dbReference type="NCBI Taxonomy" id="1785913"/>
    <lineage>
        <taxon>Bacteria</taxon>
        <taxon>Bacillati</taxon>
        <taxon>Actinomycetota</taxon>
        <taxon>Actinomycetes</taxon>
        <taxon>Micromonosporales</taxon>
        <taxon>Micromonosporaceae</taxon>
        <taxon>Actinorhabdospora</taxon>
    </lineage>
</organism>
<feature type="transmembrane region" description="Helical" evidence="1">
    <location>
        <begin position="104"/>
        <end position="125"/>
    </location>
</feature>
<reference evidence="2" key="1">
    <citation type="submission" date="2023-03" db="EMBL/GenBank/DDBJ databases">
        <title>Actinorhabdospora filicis NBRC 111898.</title>
        <authorList>
            <person name="Ichikawa N."/>
            <person name="Sato H."/>
            <person name="Tonouchi N."/>
        </authorList>
    </citation>
    <scope>NUCLEOTIDE SEQUENCE</scope>
    <source>
        <strain evidence="2">NBRC 111898</strain>
    </source>
</reference>
<keyword evidence="1" id="KW-0812">Transmembrane</keyword>
<dbReference type="Pfam" id="PF04020">
    <property type="entry name" value="Phage_holin_4_2"/>
    <property type="match status" value="1"/>
</dbReference>
<keyword evidence="1" id="KW-0472">Membrane</keyword>
<keyword evidence="3" id="KW-1185">Reference proteome</keyword>
<dbReference type="EMBL" id="BSTX01000004">
    <property type="protein sequence ID" value="GLZ80759.1"/>
    <property type="molecule type" value="Genomic_DNA"/>
</dbReference>
<protein>
    <recommendedName>
        <fullName evidence="4">Phage holin family protein</fullName>
    </recommendedName>
</protein>
<feature type="transmembrane region" description="Helical" evidence="1">
    <location>
        <begin position="69"/>
        <end position="92"/>
    </location>
</feature>
<sequence>MLKKLLVLILKIAATAASIWVATLLVEGITLGDTTTVKKIATLLGVAIIFGLVNAVIKPIVKTVGCMFYVATLGLIALVVNALLFLLTGWIADQLELAFDVKGFWAALWGALIVALVNWGLNLIIPDSKKKKGRR</sequence>
<evidence type="ECO:0000313" key="3">
    <source>
        <dbReference type="Proteomes" id="UP001165079"/>
    </source>
</evidence>
<keyword evidence="1" id="KW-1133">Transmembrane helix</keyword>
<evidence type="ECO:0000256" key="1">
    <source>
        <dbReference type="SAM" id="Phobius"/>
    </source>
</evidence>
<evidence type="ECO:0000313" key="2">
    <source>
        <dbReference type="EMBL" id="GLZ80759.1"/>
    </source>
</evidence>
<dbReference type="RefSeq" id="WP_285666002.1">
    <property type="nucleotide sequence ID" value="NZ_BSTX01000004.1"/>
</dbReference>
<dbReference type="AlphaFoldDB" id="A0A9W6SPU4"/>
<proteinExistence type="predicted"/>
<evidence type="ECO:0008006" key="4">
    <source>
        <dbReference type="Google" id="ProtNLM"/>
    </source>
</evidence>
<dbReference type="PANTHER" id="PTHR37309">
    <property type="entry name" value="SLR0284 PROTEIN"/>
    <property type="match status" value="1"/>
</dbReference>
<dbReference type="PANTHER" id="PTHR37309:SF1">
    <property type="entry name" value="SLR0284 PROTEIN"/>
    <property type="match status" value="1"/>
</dbReference>
<comment type="caution">
    <text evidence="2">The sequence shown here is derived from an EMBL/GenBank/DDBJ whole genome shotgun (WGS) entry which is preliminary data.</text>
</comment>
<name>A0A9W6SPU4_9ACTN</name>
<dbReference type="Proteomes" id="UP001165079">
    <property type="component" value="Unassembled WGS sequence"/>
</dbReference>
<gene>
    <name evidence="2" type="ORF">Afil01_55660</name>
</gene>